<feature type="transmembrane region" description="Helical" evidence="1">
    <location>
        <begin position="226"/>
        <end position="245"/>
    </location>
</feature>
<name>A0A2A4XI20_9GAMM</name>
<evidence type="ECO:0000256" key="1">
    <source>
        <dbReference type="SAM" id="Phobius"/>
    </source>
</evidence>
<protein>
    <submittedName>
        <fullName evidence="2">Uncharacterized protein</fullName>
    </submittedName>
</protein>
<evidence type="ECO:0000313" key="2">
    <source>
        <dbReference type="EMBL" id="PCI82146.1"/>
    </source>
</evidence>
<dbReference type="Proteomes" id="UP000218767">
    <property type="component" value="Unassembled WGS sequence"/>
</dbReference>
<keyword evidence="1" id="KW-0812">Transmembrane</keyword>
<proteinExistence type="predicted"/>
<accession>A0A2A4XI20</accession>
<feature type="transmembrane region" description="Helical" evidence="1">
    <location>
        <begin position="139"/>
        <end position="165"/>
    </location>
</feature>
<keyword evidence="1" id="KW-1133">Transmembrane helix</keyword>
<gene>
    <name evidence="2" type="ORF">COB20_00630</name>
</gene>
<reference evidence="3" key="1">
    <citation type="submission" date="2017-08" db="EMBL/GenBank/DDBJ databases">
        <title>A dynamic microbial community with high functional redundancy inhabits the cold, oxic subseafloor aquifer.</title>
        <authorList>
            <person name="Tully B.J."/>
            <person name="Wheat C.G."/>
            <person name="Glazer B.T."/>
            <person name="Huber J.A."/>
        </authorList>
    </citation>
    <scope>NUCLEOTIDE SEQUENCE [LARGE SCALE GENOMIC DNA]</scope>
</reference>
<feature type="transmembrane region" description="Helical" evidence="1">
    <location>
        <begin position="21"/>
        <end position="42"/>
    </location>
</feature>
<feature type="transmembrane region" description="Helical" evidence="1">
    <location>
        <begin position="57"/>
        <end position="79"/>
    </location>
</feature>
<dbReference type="AlphaFoldDB" id="A0A2A4XI20"/>
<dbReference type="EMBL" id="NVUL01000002">
    <property type="protein sequence ID" value="PCI82146.1"/>
    <property type="molecule type" value="Genomic_DNA"/>
</dbReference>
<feature type="transmembrane region" description="Helical" evidence="1">
    <location>
        <begin position="305"/>
        <end position="326"/>
    </location>
</feature>
<organism evidence="2 3">
    <name type="scientific">SAR86 cluster bacterium</name>
    <dbReference type="NCBI Taxonomy" id="2030880"/>
    <lineage>
        <taxon>Bacteria</taxon>
        <taxon>Pseudomonadati</taxon>
        <taxon>Pseudomonadota</taxon>
        <taxon>Gammaproteobacteria</taxon>
        <taxon>SAR86 cluster</taxon>
    </lineage>
</organism>
<feature type="transmembrane region" description="Helical" evidence="1">
    <location>
        <begin position="194"/>
        <end position="214"/>
    </location>
</feature>
<sequence>MSTPAPVRLIEYALNRFSYPVPTVGAIVGIPLFTLFVISGGFRPMPEYDLWNRPMEIMGVFLLLAILPAGLLMWFTAWVRSSESLFSDIHSQVPQSSESQMKRYRLGKYWPIAVVLGTTFAILGNINGSSLSLDSESEIFVTSAAIAFGQIFMWSIVAVTLLFVFNDDLLLYQYGKSVRVNIYNLDRLNGFGRAALSQFLMVIGALALTTLQSLDRDFQWVNYANGLYVGIPSAIIFVLLPTWTIRKNIRREKAQALASINTEIQLSSTGLDNESLVRLNGLIARRDQVQHTRTWPMDISIFSRFLFYIFIPPLAWLGAALMEVMLDSFLAG</sequence>
<comment type="caution">
    <text evidence="2">The sequence shown here is derived from an EMBL/GenBank/DDBJ whole genome shotgun (WGS) entry which is preliminary data.</text>
</comment>
<keyword evidence="1" id="KW-0472">Membrane</keyword>
<feature type="transmembrane region" description="Helical" evidence="1">
    <location>
        <begin position="109"/>
        <end position="127"/>
    </location>
</feature>
<evidence type="ECO:0000313" key="3">
    <source>
        <dbReference type="Proteomes" id="UP000218767"/>
    </source>
</evidence>